<reference evidence="6 7" key="1">
    <citation type="submission" date="2016-10" db="EMBL/GenBank/DDBJ databases">
        <authorList>
            <person name="Varghese N."/>
            <person name="Submissions S."/>
        </authorList>
    </citation>
    <scope>NUCLEOTIDE SEQUENCE [LARGE SCALE GENOMIC DNA]</scope>
    <source>
        <strain evidence="6 7">DSM 16392</strain>
    </source>
</reference>
<dbReference type="Pfam" id="PF07690">
    <property type="entry name" value="MFS_1"/>
    <property type="match status" value="2"/>
</dbReference>
<evidence type="ECO:0000313" key="6">
    <source>
        <dbReference type="EMBL" id="SFK80445.1"/>
    </source>
</evidence>
<dbReference type="InterPro" id="IPR011701">
    <property type="entry name" value="MFS"/>
</dbReference>
<feature type="compositionally biased region" description="Polar residues" evidence="4">
    <location>
        <begin position="582"/>
        <end position="592"/>
    </location>
</feature>
<feature type="transmembrane region" description="Helical" evidence="5">
    <location>
        <begin position="246"/>
        <end position="268"/>
    </location>
</feature>
<feature type="transmembrane region" description="Helical" evidence="5">
    <location>
        <begin position="349"/>
        <end position="369"/>
    </location>
</feature>
<feature type="transmembrane region" description="Helical" evidence="5">
    <location>
        <begin position="122"/>
        <end position="144"/>
    </location>
</feature>
<dbReference type="PANTHER" id="PTHR11360">
    <property type="entry name" value="MONOCARBOXYLATE TRANSPORTER"/>
    <property type="match status" value="1"/>
</dbReference>
<feature type="transmembrane region" description="Helical" evidence="5">
    <location>
        <begin position="381"/>
        <end position="401"/>
    </location>
</feature>
<keyword evidence="3 5" id="KW-0472">Membrane</keyword>
<feature type="transmembrane region" description="Helical" evidence="5">
    <location>
        <begin position="96"/>
        <end position="116"/>
    </location>
</feature>
<protein>
    <submittedName>
        <fullName evidence="6">Major Facilitator Superfamily protein</fullName>
    </submittedName>
</protein>
<proteinExistence type="predicted"/>
<dbReference type="SUPFAM" id="SSF103473">
    <property type="entry name" value="MFS general substrate transporter"/>
    <property type="match status" value="1"/>
</dbReference>
<dbReference type="Proteomes" id="UP000199598">
    <property type="component" value="Unassembled WGS sequence"/>
</dbReference>
<accession>A0A1I4CHM7</accession>
<dbReference type="CDD" id="cd17353">
    <property type="entry name" value="MFS_OFA_like"/>
    <property type="match status" value="1"/>
</dbReference>
<feature type="transmembrane region" description="Helical" evidence="5">
    <location>
        <begin position="413"/>
        <end position="437"/>
    </location>
</feature>
<evidence type="ECO:0000256" key="5">
    <source>
        <dbReference type="SAM" id="Phobius"/>
    </source>
</evidence>
<keyword evidence="7" id="KW-1185">Reference proteome</keyword>
<sequence>MFKIPSFMLKDAIVAKPGFNRWLVPPASIAIHLCIGSAYAWSIYNPALVREIGGIAPAAEDWSLSSVVWIFSVAILFLGLSAAVAGKWLEKVGPRCVGTTAAFCWGGGYIIGSIGIMTHQLWLLYLGYGVIGGCGLGLGYVSPVSTLIRWYPDRRGLATGMAIMGFGGGAIIAVPLKSWLLNLYAKAPDYLGPLADVQTTVENGVRYVQVAGQKLEAIVVSASQAEAAFDGAQAGVYLAGTGNTGAASTFLTLGIVYFFVMILASFAYRIPAPGWRPEGWEPPQEDPAKQGLITRNHVHIDTALRTPQFYQLWIVLCFNVTAGIGVISVSKTMIYEIFGNGMPTIVDGAFTATYVLMISVFNAMGRLGWSTLSDYIGRKNTYTVFFVLGSFLYLSIPLIAAEAGASPSVMWLVMFYAATMTIFTMYGGGFATIPAYLADIFGTKFVGGIHGRLLTAWSAAGVAGPFLITFLRERSVNTKIHELAEKVDPAVFLQTFGEGKEKLAELIAAKSISVSRLMEVAPEGTVDPTPSLYNTTMYVMAGLLVAALVSNLLMKPVHPKYHMAEDALGEGEAKTTKPAASGKQTSAPMPAE</sequence>
<evidence type="ECO:0000313" key="7">
    <source>
        <dbReference type="Proteomes" id="UP000199598"/>
    </source>
</evidence>
<name>A0A1I4CHM7_9HYPH</name>
<dbReference type="EMBL" id="FOSK01000009">
    <property type="protein sequence ID" value="SFK80445.1"/>
    <property type="molecule type" value="Genomic_DNA"/>
</dbReference>
<dbReference type="Gene3D" id="1.20.1250.20">
    <property type="entry name" value="MFS general substrate transporter like domains"/>
    <property type="match status" value="2"/>
</dbReference>
<feature type="transmembrane region" description="Helical" evidence="5">
    <location>
        <begin position="535"/>
        <end position="554"/>
    </location>
</feature>
<evidence type="ECO:0000256" key="3">
    <source>
        <dbReference type="ARBA" id="ARBA00023136"/>
    </source>
</evidence>
<feature type="transmembrane region" description="Helical" evidence="5">
    <location>
        <begin position="449"/>
        <end position="471"/>
    </location>
</feature>
<feature type="transmembrane region" description="Helical" evidence="5">
    <location>
        <begin position="156"/>
        <end position="176"/>
    </location>
</feature>
<feature type="transmembrane region" description="Helical" evidence="5">
    <location>
        <begin position="21"/>
        <end position="42"/>
    </location>
</feature>
<feature type="transmembrane region" description="Helical" evidence="5">
    <location>
        <begin position="309"/>
        <end position="329"/>
    </location>
</feature>
<keyword evidence="2 5" id="KW-1133">Transmembrane helix</keyword>
<dbReference type="InterPro" id="IPR036259">
    <property type="entry name" value="MFS_trans_sf"/>
</dbReference>
<dbReference type="InterPro" id="IPR050327">
    <property type="entry name" value="Proton-linked_MCT"/>
</dbReference>
<feature type="region of interest" description="Disordered" evidence="4">
    <location>
        <begin position="569"/>
        <end position="592"/>
    </location>
</feature>
<dbReference type="PANTHER" id="PTHR11360:SF317">
    <property type="entry name" value="MAJOR FACILITATOR SUPERFAMILY (MFS) PROFILE DOMAIN-CONTAINING PROTEIN-RELATED"/>
    <property type="match status" value="1"/>
</dbReference>
<dbReference type="RefSeq" id="WP_093521384.1">
    <property type="nucleotide sequence ID" value="NZ_FOSK01000009.1"/>
</dbReference>
<feature type="transmembrane region" description="Helical" evidence="5">
    <location>
        <begin position="62"/>
        <end position="84"/>
    </location>
</feature>
<evidence type="ECO:0000256" key="2">
    <source>
        <dbReference type="ARBA" id="ARBA00022989"/>
    </source>
</evidence>
<gene>
    <name evidence="6" type="ORF">SAMN04488518_109159</name>
</gene>
<evidence type="ECO:0000256" key="1">
    <source>
        <dbReference type="ARBA" id="ARBA00022692"/>
    </source>
</evidence>
<keyword evidence="1 5" id="KW-0812">Transmembrane</keyword>
<evidence type="ECO:0000256" key="4">
    <source>
        <dbReference type="SAM" id="MobiDB-lite"/>
    </source>
</evidence>
<comment type="caution">
    <text evidence="6">The sequence shown here is derived from an EMBL/GenBank/DDBJ whole genome shotgun (WGS) entry which is preliminary data.</text>
</comment>
<organism evidence="6 7">
    <name type="scientific">Pseudovibrio ascidiaceicola</name>
    <dbReference type="NCBI Taxonomy" id="285279"/>
    <lineage>
        <taxon>Bacteria</taxon>
        <taxon>Pseudomonadati</taxon>
        <taxon>Pseudomonadota</taxon>
        <taxon>Alphaproteobacteria</taxon>
        <taxon>Hyphomicrobiales</taxon>
        <taxon>Stappiaceae</taxon>
        <taxon>Pseudovibrio</taxon>
    </lineage>
</organism>